<keyword evidence="3" id="KW-1185">Reference proteome</keyword>
<accession>A0A0R2NN80</accession>
<dbReference type="Proteomes" id="UP000050920">
    <property type="component" value="Unassembled WGS sequence"/>
</dbReference>
<proteinExistence type="predicted"/>
<name>A0A0R2NN80_9LACO</name>
<feature type="domain" description="Thoeris anti-defense 2-like" evidence="1">
    <location>
        <begin position="1"/>
        <end position="72"/>
    </location>
</feature>
<dbReference type="AlphaFoldDB" id="A0A0R2NN80"/>
<dbReference type="InterPro" id="IPR021361">
    <property type="entry name" value="Tad2-like_dom"/>
</dbReference>
<sequence>MTFEAVLPDLKAGKKAVRTGWEGTELYVVLQPTTTYQGDVLNPYFLIKTADEAFSLWSPTDCDILAEDWQLVD</sequence>
<evidence type="ECO:0000313" key="2">
    <source>
        <dbReference type="EMBL" id="KRO27208.1"/>
    </source>
</evidence>
<dbReference type="EMBL" id="AYGX02000083">
    <property type="protein sequence ID" value="KRO27208.1"/>
    <property type="molecule type" value="Genomic_DNA"/>
</dbReference>
<dbReference type="RefSeq" id="WP_024623629.1">
    <property type="nucleotide sequence ID" value="NZ_AYGX02000083.1"/>
</dbReference>
<dbReference type="Pfam" id="PF11195">
    <property type="entry name" value="Tad2-like"/>
    <property type="match status" value="1"/>
</dbReference>
<evidence type="ECO:0000313" key="3">
    <source>
        <dbReference type="Proteomes" id="UP000050920"/>
    </source>
</evidence>
<organism evidence="2 3">
    <name type="scientific">Lactiplantibacillus fabifermentans DSM 21115</name>
    <dbReference type="NCBI Taxonomy" id="1413187"/>
    <lineage>
        <taxon>Bacteria</taxon>
        <taxon>Bacillati</taxon>
        <taxon>Bacillota</taxon>
        <taxon>Bacilli</taxon>
        <taxon>Lactobacillales</taxon>
        <taxon>Lactobacillaceae</taxon>
        <taxon>Lactiplantibacillus</taxon>
    </lineage>
</organism>
<protein>
    <recommendedName>
        <fullName evidence="1">Thoeris anti-defense 2-like domain-containing protein</fullName>
    </recommendedName>
</protein>
<comment type="caution">
    <text evidence="2">The sequence shown here is derived from an EMBL/GenBank/DDBJ whole genome shotgun (WGS) entry which is preliminary data.</text>
</comment>
<evidence type="ECO:0000259" key="1">
    <source>
        <dbReference type="Pfam" id="PF11195"/>
    </source>
</evidence>
<reference evidence="2 3" key="1">
    <citation type="journal article" date="2015" name="Genome Announc.">
        <title>Expanding the biotechnology potential of lactobacilli through comparative genomics of 213 strains and associated genera.</title>
        <authorList>
            <person name="Sun Z."/>
            <person name="Harris H.M."/>
            <person name="McCann A."/>
            <person name="Guo C."/>
            <person name="Argimon S."/>
            <person name="Zhang W."/>
            <person name="Yang X."/>
            <person name="Jeffery I.B."/>
            <person name="Cooney J.C."/>
            <person name="Kagawa T.F."/>
            <person name="Liu W."/>
            <person name="Song Y."/>
            <person name="Salvetti E."/>
            <person name="Wrobel A."/>
            <person name="Rasinkangas P."/>
            <person name="Parkhill J."/>
            <person name="Rea M.C."/>
            <person name="O'Sullivan O."/>
            <person name="Ritari J."/>
            <person name="Douillard F.P."/>
            <person name="Paul Ross R."/>
            <person name="Yang R."/>
            <person name="Briner A.E."/>
            <person name="Felis G.E."/>
            <person name="de Vos W.M."/>
            <person name="Barrangou R."/>
            <person name="Klaenhammer T.R."/>
            <person name="Caufield P.W."/>
            <person name="Cui Y."/>
            <person name="Zhang H."/>
            <person name="O'Toole P.W."/>
        </authorList>
    </citation>
    <scope>NUCLEOTIDE SEQUENCE [LARGE SCALE GENOMIC DNA]</scope>
    <source>
        <strain evidence="2 3">DSM 21115</strain>
    </source>
</reference>
<gene>
    <name evidence="2" type="ORF">DY78_GL000179</name>
</gene>